<protein>
    <recommendedName>
        <fullName evidence="5">DUF4476 domain-containing protein</fullName>
    </recommendedName>
</protein>
<proteinExistence type="predicted"/>
<dbReference type="GO" id="GO:0048471">
    <property type="term" value="C:perinuclear region of cytoplasm"/>
    <property type="evidence" value="ECO:0007669"/>
    <property type="project" value="TreeGrafter"/>
</dbReference>
<organism evidence="6 7">
    <name type="scientific">Diacronema lutheri</name>
    <name type="common">Unicellular marine alga</name>
    <name type="synonym">Monochrysis lutheri</name>
    <dbReference type="NCBI Taxonomy" id="2081491"/>
    <lineage>
        <taxon>Eukaryota</taxon>
        <taxon>Haptista</taxon>
        <taxon>Haptophyta</taxon>
        <taxon>Pavlovophyceae</taxon>
        <taxon>Pavlovales</taxon>
        <taxon>Pavlovaceae</taxon>
        <taxon>Diacronema</taxon>
    </lineage>
</organism>
<keyword evidence="2" id="KW-0433">Leucine-rich repeat</keyword>
<dbReference type="Pfam" id="PF13516">
    <property type="entry name" value="LRR_6"/>
    <property type="match status" value="5"/>
</dbReference>
<name>A0A8J6CAQ7_DIALT</name>
<dbReference type="InterPro" id="IPR028011">
    <property type="entry name" value="DUF4476"/>
</dbReference>
<dbReference type="GO" id="GO:0005634">
    <property type="term" value="C:nucleus"/>
    <property type="evidence" value="ECO:0007669"/>
    <property type="project" value="TreeGrafter"/>
</dbReference>
<dbReference type="Pfam" id="PF14771">
    <property type="entry name" value="DUF4476"/>
    <property type="match status" value="1"/>
</dbReference>
<dbReference type="GO" id="GO:0005829">
    <property type="term" value="C:cytosol"/>
    <property type="evidence" value="ECO:0007669"/>
    <property type="project" value="TreeGrafter"/>
</dbReference>
<keyword evidence="7" id="KW-1185">Reference proteome</keyword>
<comment type="caution">
    <text evidence="6">The sequence shown here is derived from an EMBL/GenBank/DDBJ whole genome shotgun (WGS) entry which is preliminary data.</text>
</comment>
<dbReference type="PANTHER" id="PTHR24113:SF12">
    <property type="entry name" value="RAN GTPASE-ACTIVATING PROTEIN 1"/>
    <property type="match status" value="1"/>
</dbReference>
<evidence type="ECO:0000256" key="2">
    <source>
        <dbReference type="ARBA" id="ARBA00022614"/>
    </source>
</evidence>
<dbReference type="EMBL" id="JAGTXO010000005">
    <property type="protein sequence ID" value="KAG8467902.1"/>
    <property type="molecule type" value="Genomic_DNA"/>
</dbReference>
<evidence type="ECO:0000256" key="1">
    <source>
        <dbReference type="ARBA" id="ARBA00022468"/>
    </source>
</evidence>
<accession>A0A8J6CAQ7</accession>
<gene>
    <name evidence="6" type="ORF">KFE25_006954</name>
</gene>
<keyword evidence="3" id="KW-0677">Repeat</keyword>
<feature type="domain" description="DUF4476" evidence="5">
    <location>
        <begin position="435"/>
        <end position="513"/>
    </location>
</feature>
<dbReference type="PANTHER" id="PTHR24113">
    <property type="entry name" value="RAN GTPASE-ACTIVATING PROTEIN 1"/>
    <property type="match status" value="1"/>
</dbReference>
<dbReference type="SUPFAM" id="SSF52047">
    <property type="entry name" value="RNI-like"/>
    <property type="match status" value="1"/>
</dbReference>
<feature type="compositionally biased region" description="Acidic residues" evidence="4">
    <location>
        <begin position="8"/>
        <end position="33"/>
    </location>
</feature>
<evidence type="ECO:0000313" key="6">
    <source>
        <dbReference type="EMBL" id="KAG8467902.1"/>
    </source>
</evidence>
<evidence type="ECO:0000256" key="3">
    <source>
        <dbReference type="ARBA" id="ARBA00022737"/>
    </source>
</evidence>
<dbReference type="InterPro" id="IPR001611">
    <property type="entry name" value="Leu-rich_rpt"/>
</dbReference>
<dbReference type="GO" id="GO:0005096">
    <property type="term" value="F:GTPase activator activity"/>
    <property type="evidence" value="ECO:0007669"/>
    <property type="project" value="UniProtKB-KW"/>
</dbReference>
<sequence>MVDAELRQEEEDEPLVIDADPLESEPESDDDDNGVYSPEFIASTGVRVYEAACERLKITPVQQFIAMMDQSSVSLKHRGLGAAGGVALFECLRINTCIQALDVEDNQLGLGIDPDAGGLEHISSALSDNKLLSLLDLSYNNLSSRGCAAISEALSRSCLAELSLRGNAMGDLGALAFAQALGSNRTVTKLDVSDNNIDEAGAVALASLLTRCEQLRYADFSWNSIRLNGAQALTDALKASKVARLNLAWNGLGDRGAKTLAGALAENAELQFLDISKNNLNEEAAVALARALALNSTLRSLQLNGNQLSAKGVGLIVQAVGVKCTLRDLGLRGVALEHSGVGLFDPLNPTGRFTVDLADPFERSIVHSHLELDRQDEASGIDNFLNVKLNGKEVVFGDGGDIQSWRLPAAGTLTYDYVSGKRVPRDARAQRDAVFASFCSEMESSHSADAERLVALRLACITHFFTCAQARQLLVLFTYTQRADAAIILFRRCVDPQHFGAIWQLLSAAERNDMHERLGEALEPYLPEDERVKVFLTQMDANTSGAPAPLKAELDAVWQQILPALNAALGAALGAEQRPSVAMADAALIAAHASELRAVLDAEFESLRAVYRFYAAGDEREASRAMDALDDVSALRLSVRELWHLCTACKLCSSSLPLSVVDALFFEPDGEQQTAIDQGELEIELAGFLIGLVRLALAHRALLVRGAAAHGGAAGVPPPREQLVELLHGSVLKYGQREEADSFRKEFWMAQVQNALIPLWYPLKAVFDRWKAIDHSEGANSRTMSVVEFCSMLKTKELLDYSELPESLKMHEAIDAFHLARAAGDYESEAGVHDSQASADGAEGSSGAELIFIEFVEAIGRCAVKSIDEDLGEHYAQMPLAERLVIFINKLIA</sequence>
<evidence type="ECO:0000313" key="7">
    <source>
        <dbReference type="Proteomes" id="UP000751190"/>
    </source>
</evidence>
<evidence type="ECO:0000259" key="5">
    <source>
        <dbReference type="Pfam" id="PF14771"/>
    </source>
</evidence>
<dbReference type="GO" id="GO:0031267">
    <property type="term" value="F:small GTPase binding"/>
    <property type="evidence" value="ECO:0007669"/>
    <property type="project" value="TreeGrafter"/>
</dbReference>
<reference evidence="6" key="1">
    <citation type="submission" date="2021-05" db="EMBL/GenBank/DDBJ databases">
        <title>The genome of the haptophyte Pavlova lutheri (Diacronema luteri, Pavlovales) - a model for lipid biosynthesis in eukaryotic algae.</title>
        <authorList>
            <person name="Hulatt C.J."/>
            <person name="Posewitz M.C."/>
        </authorList>
    </citation>
    <scope>NUCLEOTIDE SEQUENCE</scope>
    <source>
        <strain evidence="6">NIVA-4/92</strain>
    </source>
</reference>
<dbReference type="InterPro" id="IPR027038">
    <property type="entry name" value="RanGap"/>
</dbReference>
<keyword evidence="1" id="KW-0343">GTPase activation</keyword>
<dbReference type="OrthoDB" id="76105at2759"/>
<dbReference type="Proteomes" id="UP000751190">
    <property type="component" value="Unassembled WGS sequence"/>
</dbReference>
<dbReference type="SMART" id="SM00368">
    <property type="entry name" value="LRR_RI"/>
    <property type="match status" value="7"/>
</dbReference>
<feature type="region of interest" description="Disordered" evidence="4">
    <location>
        <begin position="1"/>
        <end position="35"/>
    </location>
</feature>
<dbReference type="Gene3D" id="3.80.10.10">
    <property type="entry name" value="Ribonuclease Inhibitor"/>
    <property type="match status" value="2"/>
</dbReference>
<dbReference type="InterPro" id="IPR032675">
    <property type="entry name" value="LRR_dom_sf"/>
</dbReference>
<dbReference type="GO" id="GO:0006913">
    <property type="term" value="P:nucleocytoplasmic transport"/>
    <property type="evidence" value="ECO:0007669"/>
    <property type="project" value="TreeGrafter"/>
</dbReference>
<evidence type="ECO:0000256" key="4">
    <source>
        <dbReference type="SAM" id="MobiDB-lite"/>
    </source>
</evidence>
<dbReference type="AlphaFoldDB" id="A0A8J6CAQ7"/>